<keyword evidence="2" id="KW-1185">Reference proteome</keyword>
<dbReference type="AlphaFoldDB" id="A0A1I3TKQ4"/>
<gene>
    <name evidence="1" type="ORF">SAMN04487893_11379</name>
</gene>
<proteinExistence type="predicted"/>
<reference evidence="2" key="1">
    <citation type="submission" date="2016-10" db="EMBL/GenBank/DDBJ databases">
        <authorList>
            <person name="Varghese N."/>
            <person name="Submissions S."/>
        </authorList>
    </citation>
    <scope>NUCLEOTIDE SEQUENCE [LARGE SCALE GENOMIC DNA]</scope>
    <source>
        <strain evidence="2">DSM 26542</strain>
    </source>
</reference>
<dbReference type="Proteomes" id="UP000243887">
    <property type="component" value="Unassembled WGS sequence"/>
</dbReference>
<sequence length="48" mass="5904">MDVFEHFSIFALVKVDYLKFEQTRDEYQFILSMNKLKIYIQKKSKKVL</sequence>
<evidence type="ECO:0000313" key="1">
    <source>
        <dbReference type="EMBL" id="SFJ70201.1"/>
    </source>
</evidence>
<accession>A0A1I3TKQ4</accession>
<dbReference type="EMBL" id="FORU01000013">
    <property type="protein sequence ID" value="SFJ70201.1"/>
    <property type="molecule type" value="Genomic_DNA"/>
</dbReference>
<protein>
    <submittedName>
        <fullName evidence="1">Uncharacterized protein</fullName>
    </submittedName>
</protein>
<evidence type="ECO:0000313" key="2">
    <source>
        <dbReference type="Proteomes" id="UP000243887"/>
    </source>
</evidence>
<dbReference type="STRING" id="1150112.SAMN04487893_11379"/>
<organism evidence="1 2">
    <name type="scientific">Myroides guanonis</name>
    <dbReference type="NCBI Taxonomy" id="1150112"/>
    <lineage>
        <taxon>Bacteria</taxon>
        <taxon>Pseudomonadati</taxon>
        <taxon>Bacteroidota</taxon>
        <taxon>Flavobacteriia</taxon>
        <taxon>Flavobacteriales</taxon>
        <taxon>Flavobacteriaceae</taxon>
        <taxon>Myroides</taxon>
    </lineage>
</organism>
<name>A0A1I3TKQ4_9FLAO</name>